<sequence length="96" mass="10958">MEVFSAVVFDETLHFLTLPDGKTDEGWGVAGIEGLLDKYLDDDAELAKHFFRRVDQLYPGGYDMTVKIRGANLYDIRLSQGGETEIYPNRFVFFES</sequence>
<dbReference type="AlphaFoldDB" id="A0A2P7SC13"/>
<organism evidence="1 2">
    <name type="scientific">Pseudaminobacter soli</name>
    <name type="common">ex Li et al. 2025</name>
    <dbReference type="NCBI Taxonomy" id="1295366"/>
    <lineage>
        <taxon>Bacteria</taxon>
        <taxon>Pseudomonadati</taxon>
        <taxon>Pseudomonadota</taxon>
        <taxon>Alphaproteobacteria</taxon>
        <taxon>Hyphomicrobiales</taxon>
        <taxon>Phyllobacteriaceae</taxon>
        <taxon>Pseudaminobacter</taxon>
    </lineage>
</organism>
<keyword evidence="2" id="KW-1185">Reference proteome</keyword>
<dbReference type="Proteomes" id="UP000240653">
    <property type="component" value="Unassembled WGS sequence"/>
</dbReference>
<gene>
    <name evidence="1" type="ORF">C7I85_16230</name>
</gene>
<reference evidence="1 2" key="1">
    <citation type="submission" date="2018-03" db="EMBL/GenBank/DDBJ databases">
        <title>The draft genome of Mesorhizobium soli JCM 19897.</title>
        <authorList>
            <person name="Li L."/>
            <person name="Liu L."/>
            <person name="Liang L."/>
            <person name="Wang T."/>
            <person name="Zhang X."/>
        </authorList>
    </citation>
    <scope>NUCLEOTIDE SEQUENCE [LARGE SCALE GENOMIC DNA]</scope>
    <source>
        <strain evidence="1 2">JCM 19897</strain>
    </source>
</reference>
<dbReference type="EMBL" id="PXYL01000007">
    <property type="protein sequence ID" value="PSJ59881.1"/>
    <property type="molecule type" value="Genomic_DNA"/>
</dbReference>
<accession>A0A2P7SC13</accession>
<dbReference type="OrthoDB" id="8097803at2"/>
<name>A0A2P7SC13_9HYPH</name>
<proteinExistence type="predicted"/>
<protein>
    <submittedName>
        <fullName evidence="1">Uncharacterized protein</fullName>
    </submittedName>
</protein>
<dbReference type="RefSeq" id="WP_106725023.1">
    <property type="nucleotide sequence ID" value="NZ_PXYL01000007.1"/>
</dbReference>
<comment type="caution">
    <text evidence="1">The sequence shown here is derived from an EMBL/GenBank/DDBJ whole genome shotgun (WGS) entry which is preliminary data.</text>
</comment>
<evidence type="ECO:0000313" key="1">
    <source>
        <dbReference type="EMBL" id="PSJ59881.1"/>
    </source>
</evidence>
<evidence type="ECO:0000313" key="2">
    <source>
        <dbReference type="Proteomes" id="UP000240653"/>
    </source>
</evidence>